<sequence>MKFEQSFSQQQKQTQKLAMTQQLQQSIQILQFNTEELAEFVESKSLENPLIDFVEPNYKTDYSSSSTSQRYDNDEKLNYLNQIPDTHMSLFEYLLEQVHLNYRETYLRTLVLYLIEFIDLNGFLTISLEDAALQTGATDIQMLDALTLIQQLDPAGVGARNLQECLMLQTERDDFAPALAYIVLEEKFDALAQRKWEVIAKQFDITLQEVQKIFDYIQTLTPTPGAIFGNTSELYVIPDVKVQIVDNQILVTSNKKGQPEIHFQQNYFDRMKQENDKEVNTYLKEKQQEFEWLQKTLLQRGDTILNVAKAIIERQQEFFFDTTRPINALTLKEISEAIGVHESTVSRSVNGKYLETSFGIFELKKFFTNKLGTNQSVDGEELSADSVKRRIQTLVEEENKAKPLSDQKLVDLLKEESIDISRRTVAKYRDQLGIASSSKRKRYDQ</sequence>
<evidence type="ECO:0000256" key="3">
    <source>
        <dbReference type="ARBA" id="ARBA00022679"/>
    </source>
</evidence>
<dbReference type="GO" id="GO:0016987">
    <property type="term" value="F:sigma factor activity"/>
    <property type="evidence" value="ECO:0007669"/>
    <property type="project" value="UniProtKB-KW"/>
</dbReference>
<evidence type="ECO:0000256" key="7">
    <source>
        <dbReference type="ARBA" id="ARBA00023125"/>
    </source>
</evidence>
<dbReference type="eggNOG" id="COG1508">
    <property type="taxonomic scope" value="Bacteria"/>
</dbReference>
<dbReference type="Proteomes" id="UP000013785">
    <property type="component" value="Unassembled WGS sequence"/>
</dbReference>
<evidence type="ECO:0000256" key="6">
    <source>
        <dbReference type="ARBA" id="ARBA00023082"/>
    </source>
</evidence>
<keyword evidence="3" id="KW-0808">Transferase</keyword>
<keyword evidence="5" id="KW-0805">Transcription regulation</keyword>
<dbReference type="EMBL" id="AJAT01000017">
    <property type="protein sequence ID" value="EOL42204.1"/>
    <property type="molecule type" value="Genomic_DNA"/>
</dbReference>
<evidence type="ECO:0000256" key="2">
    <source>
        <dbReference type="ARBA" id="ARBA00022478"/>
    </source>
</evidence>
<dbReference type="Pfam" id="PF04552">
    <property type="entry name" value="Sigma54_DBD"/>
    <property type="match status" value="1"/>
</dbReference>
<dbReference type="GO" id="GO:0000428">
    <property type="term" value="C:DNA-directed RNA polymerase complex"/>
    <property type="evidence" value="ECO:0007669"/>
    <property type="project" value="UniProtKB-KW"/>
</dbReference>
<dbReference type="OrthoDB" id="9814402at2"/>
<dbReference type="InterPro" id="IPR038709">
    <property type="entry name" value="RpoN_core-bd_sf"/>
</dbReference>
<dbReference type="PANTHER" id="PTHR32248">
    <property type="entry name" value="RNA POLYMERASE SIGMA-54 FACTOR"/>
    <property type="match status" value="1"/>
</dbReference>
<keyword evidence="4" id="KW-0548">Nucleotidyltransferase</keyword>
<reference evidence="11 12" key="1">
    <citation type="submission" date="2013-02" db="EMBL/GenBank/DDBJ databases">
        <title>The Genome Sequence of Enterococcus phoeniculicola BAA-412.</title>
        <authorList>
            <consortium name="The Broad Institute Genome Sequencing Platform"/>
            <consortium name="The Broad Institute Genome Sequencing Center for Infectious Disease"/>
            <person name="Earl A.M."/>
            <person name="Gilmore M.S."/>
            <person name="Lebreton F."/>
            <person name="Walker B."/>
            <person name="Young S.K."/>
            <person name="Zeng Q."/>
            <person name="Gargeya S."/>
            <person name="Fitzgerald M."/>
            <person name="Haas B."/>
            <person name="Abouelleil A."/>
            <person name="Alvarado L."/>
            <person name="Arachchi H.M."/>
            <person name="Berlin A.M."/>
            <person name="Chapman S.B."/>
            <person name="Dewar J."/>
            <person name="Goldberg J."/>
            <person name="Griggs A."/>
            <person name="Gujja S."/>
            <person name="Hansen M."/>
            <person name="Howarth C."/>
            <person name="Imamovic A."/>
            <person name="Larimer J."/>
            <person name="McCowan C."/>
            <person name="Murphy C."/>
            <person name="Neiman D."/>
            <person name="Pearson M."/>
            <person name="Priest M."/>
            <person name="Roberts A."/>
            <person name="Saif S."/>
            <person name="Shea T."/>
            <person name="Sisk P."/>
            <person name="Sykes S."/>
            <person name="Wortman J."/>
            <person name="Nusbaum C."/>
            <person name="Birren B."/>
        </authorList>
    </citation>
    <scope>NUCLEOTIDE SEQUENCE [LARGE SCALE GENOMIC DNA]</scope>
    <source>
        <strain evidence="11 12">ATCC BAA-412</strain>
    </source>
</reference>
<keyword evidence="6" id="KW-0731">Sigma factor</keyword>
<dbReference type="Gene3D" id="1.10.10.60">
    <property type="entry name" value="Homeodomain-like"/>
    <property type="match status" value="1"/>
</dbReference>
<gene>
    <name evidence="11" type="ORF">UC3_02554</name>
</gene>
<evidence type="ECO:0000259" key="10">
    <source>
        <dbReference type="Pfam" id="PF04963"/>
    </source>
</evidence>
<proteinExistence type="inferred from homology"/>
<dbReference type="RefSeq" id="WP_010769194.1">
    <property type="nucleotide sequence ID" value="NZ_ASWE01000001.1"/>
</dbReference>
<evidence type="ECO:0000313" key="12">
    <source>
        <dbReference type="Proteomes" id="UP000013785"/>
    </source>
</evidence>
<dbReference type="PROSITE" id="PS50044">
    <property type="entry name" value="SIGMA54_3"/>
    <property type="match status" value="1"/>
</dbReference>
<dbReference type="Pfam" id="PF00309">
    <property type="entry name" value="Sigma54_AID"/>
    <property type="match status" value="1"/>
</dbReference>
<dbReference type="PATRIC" id="fig|1158610.3.peg.2535"/>
<dbReference type="GO" id="GO:0016779">
    <property type="term" value="F:nucleotidyltransferase activity"/>
    <property type="evidence" value="ECO:0007669"/>
    <property type="project" value="UniProtKB-KW"/>
</dbReference>
<evidence type="ECO:0000256" key="8">
    <source>
        <dbReference type="ARBA" id="ARBA00023163"/>
    </source>
</evidence>
<evidence type="ECO:0000256" key="5">
    <source>
        <dbReference type="ARBA" id="ARBA00023015"/>
    </source>
</evidence>
<dbReference type="NCBIfam" id="TIGR02395">
    <property type="entry name" value="rpoN_sigma"/>
    <property type="match status" value="1"/>
</dbReference>
<accession>R3TL62</accession>
<dbReference type="GO" id="GO:0001216">
    <property type="term" value="F:DNA-binding transcription activator activity"/>
    <property type="evidence" value="ECO:0007669"/>
    <property type="project" value="InterPro"/>
</dbReference>
<comment type="similarity">
    <text evidence="1">Belongs to the sigma-54 factor family.</text>
</comment>
<dbReference type="InterPro" id="IPR007634">
    <property type="entry name" value="RNA_pol_sigma_54_DNA-bd"/>
</dbReference>
<dbReference type="GO" id="GO:0006352">
    <property type="term" value="P:DNA-templated transcription initiation"/>
    <property type="evidence" value="ECO:0007669"/>
    <property type="project" value="InterPro"/>
</dbReference>
<keyword evidence="8" id="KW-0804">Transcription</keyword>
<dbReference type="PRINTS" id="PR00045">
    <property type="entry name" value="SIGMA54FCT"/>
</dbReference>
<keyword evidence="7" id="KW-0238">DNA-binding</keyword>
<organism evidence="11 12">
    <name type="scientific">Enterococcus phoeniculicola ATCC BAA-412</name>
    <dbReference type="NCBI Taxonomy" id="1158610"/>
    <lineage>
        <taxon>Bacteria</taxon>
        <taxon>Bacillati</taxon>
        <taxon>Bacillota</taxon>
        <taxon>Bacilli</taxon>
        <taxon>Lactobacillales</taxon>
        <taxon>Enterococcaceae</taxon>
        <taxon>Enterococcus</taxon>
    </lineage>
</organism>
<protein>
    <submittedName>
        <fullName evidence="11">RNA polymerase sigma-54 factor</fullName>
    </submittedName>
</protein>
<dbReference type="Pfam" id="PF04963">
    <property type="entry name" value="Sigma54_CBD"/>
    <property type="match status" value="1"/>
</dbReference>
<evidence type="ECO:0000256" key="1">
    <source>
        <dbReference type="ARBA" id="ARBA00008798"/>
    </source>
</evidence>
<keyword evidence="12" id="KW-1185">Reference proteome</keyword>
<keyword evidence="2" id="KW-0240">DNA-directed RNA polymerase</keyword>
<dbReference type="InterPro" id="IPR000394">
    <property type="entry name" value="RNA_pol_sigma_54"/>
</dbReference>
<feature type="domain" description="RNA polymerase sigma factor 54 DNA-binding" evidence="9">
    <location>
        <begin position="281"/>
        <end position="442"/>
    </location>
</feature>
<evidence type="ECO:0000313" key="11">
    <source>
        <dbReference type="EMBL" id="EOL42204.1"/>
    </source>
</evidence>
<evidence type="ECO:0000259" key="9">
    <source>
        <dbReference type="Pfam" id="PF04552"/>
    </source>
</evidence>
<name>R3TL62_9ENTE</name>
<dbReference type="Gene3D" id="1.10.10.1330">
    <property type="entry name" value="RNA polymerase sigma-54 factor, core-binding domain"/>
    <property type="match status" value="1"/>
</dbReference>
<dbReference type="HOGENOM" id="CLU_020569_1_1_9"/>
<dbReference type="AlphaFoldDB" id="R3TL62"/>
<evidence type="ECO:0000256" key="4">
    <source>
        <dbReference type="ARBA" id="ARBA00022695"/>
    </source>
</evidence>
<comment type="caution">
    <text evidence="11">The sequence shown here is derived from an EMBL/GenBank/DDBJ whole genome shotgun (WGS) entry which is preliminary data.</text>
</comment>
<dbReference type="PANTHER" id="PTHR32248:SF4">
    <property type="entry name" value="RNA POLYMERASE SIGMA-54 FACTOR"/>
    <property type="match status" value="1"/>
</dbReference>
<dbReference type="InterPro" id="IPR007046">
    <property type="entry name" value="RNA_pol_sigma_54_core-bd"/>
</dbReference>
<dbReference type="PROSITE" id="PS00718">
    <property type="entry name" value="SIGMA54_2"/>
    <property type="match status" value="1"/>
</dbReference>
<dbReference type="STRING" id="154621.RV11_GL001505"/>
<dbReference type="PIRSF" id="PIRSF000774">
    <property type="entry name" value="RpoN"/>
    <property type="match status" value="1"/>
</dbReference>
<feature type="domain" description="RNA polymerase sigma factor 54 core-binding" evidence="10">
    <location>
        <begin position="82"/>
        <end position="267"/>
    </location>
</feature>
<dbReference type="GO" id="GO:0003677">
    <property type="term" value="F:DNA binding"/>
    <property type="evidence" value="ECO:0007669"/>
    <property type="project" value="UniProtKB-KW"/>
</dbReference>